<keyword evidence="4" id="KW-1185">Reference proteome</keyword>
<dbReference type="Pfam" id="PF09339">
    <property type="entry name" value="HTH_IclR"/>
    <property type="match status" value="1"/>
</dbReference>
<protein>
    <submittedName>
        <fullName evidence="3">NBD/HSP70 family sugar kinase</fullName>
    </submittedName>
</protein>
<comment type="similarity">
    <text evidence="1">Belongs to the ROK (NagC/XylR) family.</text>
</comment>
<dbReference type="InterPro" id="IPR036388">
    <property type="entry name" value="WH-like_DNA-bd_sf"/>
</dbReference>
<reference evidence="3 4" key="1">
    <citation type="submission" date="2021-03" db="EMBL/GenBank/DDBJ databases">
        <title>Sequencing the genomes of 1000 actinobacteria strains.</title>
        <authorList>
            <person name="Klenk H.-P."/>
        </authorList>
    </citation>
    <scope>NUCLEOTIDE SEQUENCE [LARGE SCALE GENOMIC DNA]</scope>
    <source>
        <strain evidence="3 4">DSM 46670</strain>
    </source>
</reference>
<name>A0ABS4TM87_9PSEU</name>
<dbReference type="SUPFAM" id="SSF46785">
    <property type="entry name" value="Winged helix' DNA-binding domain"/>
    <property type="match status" value="1"/>
</dbReference>
<dbReference type="InterPro" id="IPR036390">
    <property type="entry name" value="WH_DNA-bd_sf"/>
</dbReference>
<dbReference type="GO" id="GO:0016301">
    <property type="term" value="F:kinase activity"/>
    <property type="evidence" value="ECO:0007669"/>
    <property type="project" value="UniProtKB-KW"/>
</dbReference>
<dbReference type="PANTHER" id="PTHR18964">
    <property type="entry name" value="ROK (REPRESSOR, ORF, KINASE) FAMILY"/>
    <property type="match status" value="1"/>
</dbReference>
<feature type="domain" description="HTH iclR-type" evidence="2">
    <location>
        <begin position="19"/>
        <end position="59"/>
    </location>
</feature>
<dbReference type="Gene3D" id="1.10.10.10">
    <property type="entry name" value="Winged helix-like DNA-binding domain superfamily/Winged helix DNA-binding domain"/>
    <property type="match status" value="1"/>
</dbReference>
<dbReference type="Proteomes" id="UP001519332">
    <property type="component" value="Unassembled WGS sequence"/>
</dbReference>
<dbReference type="InterPro" id="IPR043129">
    <property type="entry name" value="ATPase_NBD"/>
</dbReference>
<dbReference type="InterPro" id="IPR001387">
    <property type="entry name" value="Cro/C1-type_HTH"/>
</dbReference>
<evidence type="ECO:0000313" key="4">
    <source>
        <dbReference type="Proteomes" id="UP001519332"/>
    </source>
</evidence>
<evidence type="ECO:0000256" key="1">
    <source>
        <dbReference type="ARBA" id="ARBA00006479"/>
    </source>
</evidence>
<dbReference type="Pfam" id="PF00480">
    <property type="entry name" value="ROK"/>
    <property type="match status" value="1"/>
</dbReference>
<dbReference type="CDD" id="cd00093">
    <property type="entry name" value="HTH_XRE"/>
    <property type="match status" value="1"/>
</dbReference>
<accession>A0ABS4TM87</accession>
<dbReference type="InterPro" id="IPR000600">
    <property type="entry name" value="ROK"/>
</dbReference>
<comment type="caution">
    <text evidence="3">The sequence shown here is derived from an EMBL/GenBank/DDBJ whole genome shotgun (WGS) entry which is preliminary data.</text>
</comment>
<evidence type="ECO:0000313" key="3">
    <source>
        <dbReference type="EMBL" id="MBP2325515.1"/>
    </source>
</evidence>
<sequence>MPEQPTDRAALRRANLAWVMRVLREQGGLSRAQLAVLSGLSKATVSTLVAELTSRRLVRPGGVAAGGQGRPGQIVELDPEGARGIGLEINLDHLAATTVDTAGHVVSDRQIPFDVLSAGVERTIDKLAEVAGDELAAVVTTFPAGITMSVPGLVDTGRGVVRLAPRLRWREVPLADGLAGRLGFPLDRISVDNDANLAATAEYETGGVRGTADLVYVTGDFGIGAGVIAGSRLIRGSIGYAGEVGHMSMDPMGPQCSCGRRGCWETQVGLAALFHALSAPGDPVSDPNRAIEERMAIIRARAEHGDQRTLGALHQIGAALGVGVSIVVNVLSPAVVVLGGYFAALPDWLVEPARIEVAARAVVAEAATVRVVGSELGFTAARTGGALAALSRIFEDPTQVPERMHTAELTKTEAPA</sequence>
<gene>
    <name evidence="3" type="ORF">JOF56_005900</name>
</gene>
<dbReference type="InterPro" id="IPR005471">
    <property type="entry name" value="Tscrpt_reg_IclR_N"/>
</dbReference>
<keyword evidence="3" id="KW-0808">Transferase</keyword>
<proteinExistence type="inferred from homology"/>
<dbReference type="Gene3D" id="3.30.420.40">
    <property type="match status" value="2"/>
</dbReference>
<evidence type="ECO:0000259" key="2">
    <source>
        <dbReference type="Pfam" id="PF09339"/>
    </source>
</evidence>
<dbReference type="PANTHER" id="PTHR18964:SF149">
    <property type="entry name" value="BIFUNCTIONAL UDP-N-ACETYLGLUCOSAMINE 2-EPIMERASE_N-ACETYLMANNOSAMINE KINASE"/>
    <property type="match status" value="1"/>
</dbReference>
<keyword evidence="3" id="KW-0418">Kinase</keyword>
<organism evidence="3 4">
    <name type="scientific">Kibdelosporangium banguiense</name>
    <dbReference type="NCBI Taxonomy" id="1365924"/>
    <lineage>
        <taxon>Bacteria</taxon>
        <taxon>Bacillati</taxon>
        <taxon>Actinomycetota</taxon>
        <taxon>Actinomycetes</taxon>
        <taxon>Pseudonocardiales</taxon>
        <taxon>Pseudonocardiaceae</taxon>
        <taxon>Kibdelosporangium</taxon>
    </lineage>
</organism>
<dbReference type="RefSeq" id="WP_245378444.1">
    <property type="nucleotide sequence ID" value="NZ_JAGINW010000001.1"/>
</dbReference>
<dbReference type="EMBL" id="JAGINW010000001">
    <property type="protein sequence ID" value="MBP2325515.1"/>
    <property type="molecule type" value="Genomic_DNA"/>
</dbReference>
<dbReference type="SUPFAM" id="SSF53067">
    <property type="entry name" value="Actin-like ATPase domain"/>
    <property type="match status" value="1"/>
</dbReference>